<feature type="chain" id="PRO_5042078331" evidence="2">
    <location>
        <begin position="20"/>
        <end position="481"/>
    </location>
</feature>
<accession>A0AAE3A721</accession>
<evidence type="ECO:0000256" key="1">
    <source>
        <dbReference type="SAM" id="MobiDB-lite"/>
    </source>
</evidence>
<name>A0AAE3A721_9FIRM</name>
<dbReference type="Proteomes" id="UP001198220">
    <property type="component" value="Unassembled WGS sequence"/>
</dbReference>
<organism evidence="3 4">
    <name type="scientific">Hominiventricola filiformis</name>
    <dbReference type="NCBI Taxonomy" id="2885352"/>
    <lineage>
        <taxon>Bacteria</taxon>
        <taxon>Bacillati</taxon>
        <taxon>Bacillota</taxon>
        <taxon>Clostridia</taxon>
        <taxon>Lachnospirales</taxon>
        <taxon>Lachnospiraceae</taxon>
        <taxon>Hominiventricola</taxon>
    </lineage>
</organism>
<reference evidence="3 4" key="1">
    <citation type="submission" date="2021-10" db="EMBL/GenBank/DDBJ databases">
        <title>Anaerobic single-cell dispensing facilitates the cultivation of human gut bacteria.</title>
        <authorList>
            <person name="Afrizal A."/>
        </authorList>
    </citation>
    <scope>NUCLEOTIDE SEQUENCE [LARGE SCALE GENOMIC DNA]</scope>
    <source>
        <strain evidence="3 4">CLA-AA-H276</strain>
    </source>
</reference>
<evidence type="ECO:0000313" key="3">
    <source>
        <dbReference type="EMBL" id="MCC2124688.1"/>
    </source>
</evidence>
<keyword evidence="2" id="KW-0732">Signal</keyword>
<sequence length="481" mass="52616">MKKKIAILCVLMLGMSMLAACGNNTDQTAQDTENPEDSEEIIGEEDAPLETISDDGMTEAYEGIIDDYRSLVEEQWDYDQIYEHNYSNLATMVSVGYTLYDLDQDGQLELLIGETDTEEPVNRMILDAYTMDGDAAKQLFTSRERNRYYLVEDEAGAVIIANEGSNGAASSGWLYYIVENGELSIQQSVIYDAGADEQNPWFTSVDDDWDVSNDTPTDEETAQAMIDSYMEQYAVLDWTPLMDAIGTPATVDSNVTKLEANTPVEIDGQEFTLQVSEPDADNADIVSVTAQYGSDSVEVDPETLRAGDTYALNLNNTYYVLTETYTYNDWAVTYLIKLEDGKLSVTSVDGSIEKVPSNPADGIEITSKVDVLGTYGGTKTYHISNDQLTPNGDMYLFNHASDVKLTVKGSIFCRLEGSNATLKAGDVITPTSYSEDGTFGFELEDGTAGNLIVDLNADGIYAGTIGGVSESDLFEELPYAG</sequence>
<comment type="caution">
    <text evidence="3">The sequence shown here is derived from an EMBL/GenBank/DDBJ whole genome shotgun (WGS) entry which is preliminary data.</text>
</comment>
<feature type="signal peptide" evidence="2">
    <location>
        <begin position="1"/>
        <end position="19"/>
    </location>
</feature>
<dbReference type="EMBL" id="JAJEPS010000001">
    <property type="protein sequence ID" value="MCC2124688.1"/>
    <property type="molecule type" value="Genomic_DNA"/>
</dbReference>
<feature type="region of interest" description="Disordered" evidence="1">
    <location>
        <begin position="26"/>
        <end position="45"/>
    </location>
</feature>
<dbReference type="AlphaFoldDB" id="A0AAE3A721"/>
<keyword evidence="4" id="KW-1185">Reference proteome</keyword>
<protein>
    <submittedName>
        <fullName evidence="3">Uncharacterized protein</fullName>
    </submittedName>
</protein>
<gene>
    <name evidence="3" type="ORF">LKD36_00680</name>
</gene>
<dbReference type="PROSITE" id="PS51257">
    <property type="entry name" value="PROKAR_LIPOPROTEIN"/>
    <property type="match status" value="1"/>
</dbReference>
<evidence type="ECO:0000256" key="2">
    <source>
        <dbReference type="SAM" id="SignalP"/>
    </source>
</evidence>
<evidence type="ECO:0000313" key="4">
    <source>
        <dbReference type="Proteomes" id="UP001198220"/>
    </source>
</evidence>
<proteinExistence type="predicted"/>
<feature type="compositionally biased region" description="Acidic residues" evidence="1">
    <location>
        <begin position="33"/>
        <end position="45"/>
    </location>
</feature>
<dbReference type="RefSeq" id="WP_308458268.1">
    <property type="nucleotide sequence ID" value="NZ_JAJEPS010000001.1"/>
</dbReference>